<dbReference type="Gene3D" id="1.20.5.1930">
    <property type="match status" value="1"/>
</dbReference>
<dbReference type="InterPro" id="IPR036890">
    <property type="entry name" value="HATPase_C_sf"/>
</dbReference>
<evidence type="ECO:0000256" key="8">
    <source>
        <dbReference type="ARBA" id="ARBA00023012"/>
    </source>
</evidence>
<proteinExistence type="predicted"/>
<dbReference type="GO" id="GO:0016020">
    <property type="term" value="C:membrane"/>
    <property type="evidence" value="ECO:0007669"/>
    <property type="project" value="InterPro"/>
</dbReference>
<dbReference type="AlphaFoldDB" id="A0A378MBH0"/>
<reference evidence="10 11" key="1">
    <citation type="submission" date="2018-06" db="EMBL/GenBank/DDBJ databases">
        <authorList>
            <consortium name="Pathogen Informatics"/>
            <person name="Doyle S."/>
        </authorList>
    </citation>
    <scope>NUCLEOTIDE SEQUENCE [LARGE SCALE GENOMIC DNA]</scope>
    <source>
        <strain evidence="11">NCTC 10815</strain>
    </source>
</reference>
<dbReference type="SUPFAM" id="SSF55874">
    <property type="entry name" value="ATPase domain of HSP90 chaperone/DNA topoisomerase II/histidine kinase"/>
    <property type="match status" value="1"/>
</dbReference>
<dbReference type="PANTHER" id="PTHR24421">
    <property type="entry name" value="NITRATE/NITRITE SENSOR PROTEIN NARX-RELATED"/>
    <property type="match status" value="1"/>
</dbReference>
<dbReference type="Proteomes" id="UP000254879">
    <property type="component" value="Unassembled WGS sequence"/>
</dbReference>
<dbReference type="OrthoDB" id="199946at2"/>
<dbReference type="EMBL" id="UGPG01000001">
    <property type="protein sequence ID" value="STY42856.1"/>
    <property type="molecule type" value="Genomic_DNA"/>
</dbReference>
<comment type="catalytic activity">
    <reaction evidence="1">
        <text>ATP + protein L-histidine = ADP + protein N-phospho-L-histidine.</text>
        <dbReference type="EC" id="2.7.13.3"/>
    </reaction>
</comment>
<dbReference type="RefSeq" id="WP_003758586.1">
    <property type="nucleotide sequence ID" value="NZ_CABKNG010000002.1"/>
</dbReference>
<gene>
    <name evidence="10" type="primary">desK</name>
    <name evidence="10" type="ORF">NCTC10815_00104</name>
</gene>
<dbReference type="EC" id="2.7.13.3" evidence="2"/>
<dbReference type="GO" id="GO:0005524">
    <property type="term" value="F:ATP binding"/>
    <property type="evidence" value="ECO:0007669"/>
    <property type="project" value="UniProtKB-KW"/>
</dbReference>
<keyword evidence="4 10" id="KW-0808">Transferase</keyword>
<feature type="domain" description="Signal transduction histidine kinase subgroup 3 dimerisation and phosphoacceptor" evidence="9">
    <location>
        <begin position="181"/>
        <end position="247"/>
    </location>
</feature>
<protein>
    <recommendedName>
        <fullName evidence="2">histidine kinase</fullName>
        <ecNumber evidence="2">2.7.13.3</ecNumber>
    </recommendedName>
</protein>
<keyword evidence="8" id="KW-0902">Two-component regulatory system</keyword>
<evidence type="ECO:0000256" key="4">
    <source>
        <dbReference type="ARBA" id="ARBA00022679"/>
    </source>
</evidence>
<dbReference type="GO" id="GO:0046983">
    <property type="term" value="F:protein dimerization activity"/>
    <property type="evidence" value="ECO:0007669"/>
    <property type="project" value="InterPro"/>
</dbReference>
<accession>A0A378MBH0</accession>
<keyword evidence="3" id="KW-0597">Phosphoprotein</keyword>
<dbReference type="CDD" id="cd16917">
    <property type="entry name" value="HATPase_UhpB-NarQ-NarX-like"/>
    <property type="match status" value="1"/>
</dbReference>
<evidence type="ECO:0000256" key="1">
    <source>
        <dbReference type="ARBA" id="ARBA00000085"/>
    </source>
</evidence>
<evidence type="ECO:0000256" key="5">
    <source>
        <dbReference type="ARBA" id="ARBA00022741"/>
    </source>
</evidence>
<dbReference type="GO" id="GO:0000155">
    <property type="term" value="F:phosphorelay sensor kinase activity"/>
    <property type="evidence" value="ECO:0007669"/>
    <property type="project" value="InterPro"/>
</dbReference>
<dbReference type="Gene3D" id="3.30.565.10">
    <property type="entry name" value="Histidine kinase-like ATPase, C-terminal domain"/>
    <property type="match status" value="1"/>
</dbReference>
<dbReference type="InterPro" id="IPR011712">
    <property type="entry name" value="Sig_transdc_His_kin_sub3_dim/P"/>
</dbReference>
<keyword evidence="5" id="KW-0547">Nucleotide-binding</keyword>
<keyword evidence="7" id="KW-0067">ATP-binding</keyword>
<dbReference type="PANTHER" id="PTHR24421:SF10">
    <property type="entry name" value="NITRATE_NITRITE SENSOR PROTEIN NARQ"/>
    <property type="match status" value="1"/>
</dbReference>
<evidence type="ECO:0000256" key="2">
    <source>
        <dbReference type="ARBA" id="ARBA00012438"/>
    </source>
</evidence>
<name>A0A378MBH0_LISGR</name>
<keyword evidence="6 10" id="KW-0418">Kinase</keyword>
<evidence type="ECO:0000313" key="10">
    <source>
        <dbReference type="EMBL" id="STY42856.1"/>
    </source>
</evidence>
<sequence length="375" mass="43117">MVFYKLQFDIYFTLFFLLFLTQQPLSHMQIGYYLVSVLLYLSAALLIECLAKPFYWKITLLVIILFSAGLALPYLYFFAPFPLLSLILEKEVQRLRDTLLYLLLANSCVFFLPNFTERLAYVFLTVILALFYHLLGRGYHLMKAKEEANEALKRHMEELSQKVEQQKAQFLRETQLAKLEERNHLSHQIHDQLGHALTGGLIQLEAAQAILYKDPEKASELLGNAIVINKNGIDSIRKTLQATKPAQESIAISQMKAKLEEFENDYQIRTVFHYEGDLRRVTQAMWYVCYHNLNEALTNVLKYSKATRVNIQLTVLNKIVRFKIQDNGLGTAHFEKHLGIIGMEERTSKLGGNLVIDTRSGFGIVTLLPTEETTS</sequence>
<evidence type="ECO:0000259" key="9">
    <source>
        <dbReference type="Pfam" id="PF07730"/>
    </source>
</evidence>
<dbReference type="Pfam" id="PF07730">
    <property type="entry name" value="HisKA_3"/>
    <property type="match status" value="1"/>
</dbReference>
<evidence type="ECO:0000256" key="6">
    <source>
        <dbReference type="ARBA" id="ARBA00022777"/>
    </source>
</evidence>
<organism evidence="10 11">
    <name type="scientific">Listeria grayi</name>
    <name type="common">Listeria murrayi</name>
    <dbReference type="NCBI Taxonomy" id="1641"/>
    <lineage>
        <taxon>Bacteria</taxon>
        <taxon>Bacillati</taxon>
        <taxon>Bacillota</taxon>
        <taxon>Bacilli</taxon>
        <taxon>Bacillales</taxon>
        <taxon>Listeriaceae</taxon>
        <taxon>Listeria</taxon>
    </lineage>
</organism>
<evidence type="ECO:0000256" key="7">
    <source>
        <dbReference type="ARBA" id="ARBA00022840"/>
    </source>
</evidence>
<evidence type="ECO:0000256" key="3">
    <source>
        <dbReference type="ARBA" id="ARBA00022553"/>
    </source>
</evidence>
<evidence type="ECO:0000313" key="11">
    <source>
        <dbReference type="Proteomes" id="UP000254879"/>
    </source>
</evidence>
<dbReference type="InterPro" id="IPR050482">
    <property type="entry name" value="Sensor_HK_TwoCompSys"/>
</dbReference>